<protein>
    <submittedName>
        <fullName evidence="1">Uncharacterized protein</fullName>
    </submittedName>
</protein>
<reference evidence="1 2" key="1">
    <citation type="journal article" date="2019" name="Sci. Rep.">
        <title>Orb-weaving spider Araneus ventricosus genome elucidates the spidroin gene catalogue.</title>
        <authorList>
            <person name="Kono N."/>
            <person name="Nakamura H."/>
            <person name="Ohtoshi R."/>
            <person name="Moran D.A.P."/>
            <person name="Shinohara A."/>
            <person name="Yoshida Y."/>
            <person name="Fujiwara M."/>
            <person name="Mori M."/>
            <person name="Tomita M."/>
            <person name="Arakawa K."/>
        </authorList>
    </citation>
    <scope>NUCLEOTIDE SEQUENCE [LARGE SCALE GENOMIC DNA]</scope>
</reference>
<comment type="caution">
    <text evidence="1">The sequence shown here is derived from an EMBL/GenBank/DDBJ whole genome shotgun (WGS) entry which is preliminary data.</text>
</comment>
<dbReference type="Proteomes" id="UP000499080">
    <property type="component" value="Unassembled WGS sequence"/>
</dbReference>
<evidence type="ECO:0000313" key="1">
    <source>
        <dbReference type="EMBL" id="GBN39799.1"/>
    </source>
</evidence>
<name>A0A4Y2NMA0_ARAVE</name>
<gene>
    <name evidence="1" type="ORF">AVEN_273552_1</name>
</gene>
<dbReference type="OrthoDB" id="6771835at2759"/>
<keyword evidence="2" id="KW-1185">Reference proteome</keyword>
<accession>A0A4Y2NMA0</accession>
<sequence>MIHWNTVTLSPPTLLRRFLNQEIWSKVQSGGTEAEWNFDKFLCHTQAVELCVKLVTQASQKGVGSNSRDDFIRTILFSRSPMPSFSSKSYFKVPKETEGK</sequence>
<dbReference type="EMBL" id="BGPR01009402">
    <property type="protein sequence ID" value="GBN39799.1"/>
    <property type="molecule type" value="Genomic_DNA"/>
</dbReference>
<dbReference type="AlphaFoldDB" id="A0A4Y2NMA0"/>
<evidence type="ECO:0000313" key="2">
    <source>
        <dbReference type="Proteomes" id="UP000499080"/>
    </source>
</evidence>
<dbReference type="PANTHER" id="PTHR46409:SF1">
    <property type="entry name" value="HTH PSQ-TYPE DOMAIN-CONTAINING PROTEIN"/>
    <property type="match status" value="1"/>
</dbReference>
<organism evidence="1 2">
    <name type="scientific">Araneus ventricosus</name>
    <name type="common">Orbweaver spider</name>
    <name type="synonym">Epeira ventricosa</name>
    <dbReference type="NCBI Taxonomy" id="182803"/>
    <lineage>
        <taxon>Eukaryota</taxon>
        <taxon>Metazoa</taxon>
        <taxon>Ecdysozoa</taxon>
        <taxon>Arthropoda</taxon>
        <taxon>Chelicerata</taxon>
        <taxon>Arachnida</taxon>
        <taxon>Araneae</taxon>
        <taxon>Araneomorphae</taxon>
        <taxon>Entelegynae</taxon>
        <taxon>Araneoidea</taxon>
        <taxon>Araneidae</taxon>
        <taxon>Araneus</taxon>
    </lineage>
</organism>
<dbReference type="PANTHER" id="PTHR46409">
    <property type="entry name" value="HTH PSQ-TYPE DOMAIN-CONTAINING PROTEIN"/>
    <property type="match status" value="1"/>
</dbReference>
<proteinExistence type="predicted"/>